<keyword evidence="1" id="KW-0175">Coiled coil</keyword>
<dbReference type="PANTHER" id="PTHR34978">
    <property type="entry name" value="POSSIBLE SENSOR-TRANSDUCER PROTEIN BLAR"/>
    <property type="match status" value="1"/>
</dbReference>
<dbReference type="InterPro" id="IPR008756">
    <property type="entry name" value="Peptidase_M56"/>
</dbReference>
<evidence type="ECO:0000256" key="2">
    <source>
        <dbReference type="SAM" id="Phobius"/>
    </source>
</evidence>
<evidence type="ECO:0000313" key="5">
    <source>
        <dbReference type="Proteomes" id="UP000006512"/>
    </source>
</evidence>
<evidence type="ECO:0000259" key="3">
    <source>
        <dbReference type="Pfam" id="PF05569"/>
    </source>
</evidence>
<keyword evidence="2" id="KW-0812">Transmembrane</keyword>
<name>F4QQR0_9CAUL</name>
<dbReference type="Pfam" id="PF05569">
    <property type="entry name" value="Peptidase_M56"/>
    <property type="match status" value="1"/>
</dbReference>
<feature type="transmembrane region" description="Helical" evidence="2">
    <location>
        <begin position="104"/>
        <end position="124"/>
    </location>
</feature>
<dbReference type="PANTHER" id="PTHR34978:SF3">
    <property type="entry name" value="SLR0241 PROTEIN"/>
    <property type="match status" value="1"/>
</dbReference>
<evidence type="ECO:0000313" key="4">
    <source>
        <dbReference type="EMBL" id="EGF90547.1"/>
    </source>
</evidence>
<organism evidence="4 5">
    <name type="scientific">Asticcacaulis biprosthecium C19</name>
    <dbReference type="NCBI Taxonomy" id="715226"/>
    <lineage>
        <taxon>Bacteria</taxon>
        <taxon>Pseudomonadati</taxon>
        <taxon>Pseudomonadota</taxon>
        <taxon>Alphaproteobacteria</taxon>
        <taxon>Caulobacterales</taxon>
        <taxon>Caulobacteraceae</taxon>
        <taxon>Asticcacaulis</taxon>
    </lineage>
</organism>
<dbReference type="RefSeq" id="WP_006274355.1">
    <property type="nucleotide sequence ID" value="NZ_GL883079.1"/>
</dbReference>
<keyword evidence="2" id="KW-0472">Membrane</keyword>
<protein>
    <submittedName>
        <fullName evidence="4">BlaR1 peptidase M56 family protein</fullName>
    </submittedName>
</protein>
<dbReference type="InterPro" id="IPR052173">
    <property type="entry name" value="Beta-lactam_resp_regulator"/>
</dbReference>
<reference evidence="5" key="1">
    <citation type="submission" date="2011-03" db="EMBL/GenBank/DDBJ databases">
        <title>Draft genome sequence of Brevundimonas diminuta.</title>
        <authorList>
            <person name="Brown P.J.B."/>
            <person name="Buechlein A."/>
            <person name="Hemmerich C."/>
            <person name="Brun Y.V."/>
        </authorList>
    </citation>
    <scope>NUCLEOTIDE SEQUENCE [LARGE SCALE GENOMIC DNA]</scope>
    <source>
        <strain evidence="5">C19</strain>
    </source>
</reference>
<dbReference type="eggNOG" id="COG4219">
    <property type="taxonomic scope" value="Bacteria"/>
</dbReference>
<feature type="transmembrane region" description="Helical" evidence="2">
    <location>
        <begin position="12"/>
        <end position="32"/>
    </location>
</feature>
<evidence type="ECO:0000256" key="1">
    <source>
        <dbReference type="SAM" id="Coils"/>
    </source>
</evidence>
<proteinExistence type="predicted"/>
<dbReference type="Gene3D" id="3.30.2010.10">
    <property type="entry name" value="Metalloproteases ('zincins'), catalytic domain"/>
    <property type="match status" value="1"/>
</dbReference>
<feature type="transmembrane region" description="Helical" evidence="2">
    <location>
        <begin position="308"/>
        <end position="327"/>
    </location>
</feature>
<dbReference type="STRING" id="715226.ABI_35710"/>
<feature type="coiled-coil region" evidence="1">
    <location>
        <begin position="471"/>
        <end position="498"/>
    </location>
</feature>
<dbReference type="OrthoDB" id="7205449at2"/>
<dbReference type="AlphaFoldDB" id="F4QQR0"/>
<feature type="transmembrane region" description="Helical" evidence="2">
    <location>
        <begin position="44"/>
        <end position="65"/>
    </location>
</feature>
<dbReference type="CDD" id="cd07341">
    <property type="entry name" value="M56_BlaR1_MecR1_like"/>
    <property type="match status" value="1"/>
</dbReference>
<sequence length="608" mass="65059">MMSPVVFFEAWGFTLLHFCWQAAALAALYKAADLLRPRMRSQTRYVLALGTLLATAAAAVATFIYEVVRLTPDAGVAVANPVLLPALGGDQAISLQTVLPWVEAAWLLGVVALSCRTLAGLYMIHRLKKHAQPVPESLANRFAWAVRRLGLTGKVRLRLHPHISGPFVIGAFRSIVYLPASALMALTPDQLDAVLAHELEHIRRADYAWNLVQNVIETVFFFHPAVWWLGGVLREQRELCCDDAALKACDDPLTYATALLSLEEQRRGAPRLAMALNGQGEGKSLMGRIARMLGEKAPMARGKTRPHAALALPVILLVLAAFITPVAQVAASSKTPEPLAVEDETCDAKDHDHAEGDATHVVAALDAAYGEHPWAINEDGEWLEGNLEDIDPDAIAAEVRADLLAAKADIESARHIDAEAIAEEVRADMERAKADMERQGIHNHGIDPDAIAAQVRADLANHKADIAVAEAIDVEAIAEQARADAQRAKDDMRRHRRMTPPPAPEAFHEVPAPLASSDDMVPPPPAAPVAMPSVPAPPAPPVKLKTVKVAMAETPVKAKAVSRVVVVADVATASAPVILLKGVPAPAPSVRTAVTVRVAPTVGVKVGS</sequence>
<feature type="domain" description="Peptidase M56" evidence="3">
    <location>
        <begin position="93"/>
        <end position="289"/>
    </location>
</feature>
<keyword evidence="5" id="KW-1185">Reference proteome</keyword>
<dbReference type="EMBL" id="GL883079">
    <property type="protein sequence ID" value="EGF90547.1"/>
    <property type="molecule type" value="Genomic_DNA"/>
</dbReference>
<gene>
    <name evidence="4" type="ORF">ABI_35710</name>
</gene>
<accession>F4QQR0</accession>
<dbReference type="HOGENOM" id="CLU_448815_0_0_5"/>
<keyword evidence="2" id="KW-1133">Transmembrane helix</keyword>
<dbReference type="Proteomes" id="UP000006512">
    <property type="component" value="Unassembled WGS sequence"/>
</dbReference>